<proteinExistence type="predicted"/>
<keyword evidence="1" id="KW-0472">Membrane</keyword>
<reference evidence="2 3" key="1">
    <citation type="submission" date="2017-05" db="EMBL/GenBank/DDBJ databases">
        <authorList>
            <person name="Varghese N."/>
            <person name="Submissions S."/>
        </authorList>
    </citation>
    <scope>NUCLEOTIDE SEQUENCE [LARGE SCALE GENOMIC DNA]</scope>
    <source>
        <strain evidence="2 3">DSM 21194</strain>
    </source>
</reference>
<evidence type="ECO:0000313" key="2">
    <source>
        <dbReference type="EMBL" id="SMO84422.1"/>
    </source>
</evidence>
<dbReference type="Proteomes" id="UP000317593">
    <property type="component" value="Unassembled WGS sequence"/>
</dbReference>
<keyword evidence="1" id="KW-0812">Transmembrane</keyword>
<dbReference type="EMBL" id="FXTH01000017">
    <property type="protein sequence ID" value="SMO84422.1"/>
    <property type="molecule type" value="Genomic_DNA"/>
</dbReference>
<evidence type="ECO:0000256" key="1">
    <source>
        <dbReference type="SAM" id="Phobius"/>
    </source>
</evidence>
<dbReference type="AlphaFoldDB" id="A0A521EKK5"/>
<accession>A0A521EKK5</accession>
<organism evidence="2 3">
    <name type="scientific">Fodinibius sediminis</name>
    <dbReference type="NCBI Taxonomy" id="1214077"/>
    <lineage>
        <taxon>Bacteria</taxon>
        <taxon>Pseudomonadati</taxon>
        <taxon>Balneolota</taxon>
        <taxon>Balneolia</taxon>
        <taxon>Balneolales</taxon>
        <taxon>Balneolaceae</taxon>
        <taxon>Fodinibius</taxon>
    </lineage>
</organism>
<dbReference type="RefSeq" id="WP_142715590.1">
    <property type="nucleotide sequence ID" value="NZ_FXTH01000017.1"/>
</dbReference>
<keyword evidence="1" id="KW-1133">Transmembrane helix</keyword>
<protein>
    <submittedName>
        <fullName evidence="2">Uncharacterized protein</fullName>
    </submittedName>
</protein>
<gene>
    <name evidence="2" type="ORF">SAMN06265218_11711</name>
</gene>
<feature type="transmembrane region" description="Helical" evidence="1">
    <location>
        <begin position="6"/>
        <end position="25"/>
    </location>
</feature>
<sequence length="107" mass="11699">MNEQQNMVVATTVAGLILVVVYLCPWRTASTGEIRWSPIYQPPLSYVRSYDGQHGTRGSSRIESEEAHVAVSILILEVLALLAAGGTLYLFFSDDGEDEESHPEASS</sequence>
<dbReference type="OrthoDB" id="9999715at2"/>
<name>A0A521EKK5_9BACT</name>
<feature type="transmembrane region" description="Helical" evidence="1">
    <location>
        <begin position="67"/>
        <end position="92"/>
    </location>
</feature>
<keyword evidence="3" id="KW-1185">Reference proteome</keyword>
<evidence type="ECO:0000313" key="3">
    <source>
        <dbReference type="Proteomes" id="UP000317593"/>
    </source>
</evidence>